<dbReference type="InterPro" id="IPR036627">
    <property type="entry name" value="CobW-likC_sf"/>
</dbReference>
<dbReference type="Gene3D" id="3.30.1220.10">
    <property type="entry name" value="CobW-like, C-terminal domain"/>
    <property type="match status" value="1"/>
</dbReference>
<organism evidence="7 8">
    <name type="scientific">Oceanobacillus kapialis</name>
    <dbReference type="NCBI Taxonomy" id="481353"/>
    <lineage>
        <taxon>Bacteria</taxon>
        <taxon>Bacillati</taxon>
        <taxon>Bacillota</taxon>
        <taxon>Bacilli</taxon>
        <taxon>Bacillales</taxon>
        <taxon>Bacillaceae</taxon>
        <taxon>Oceanobacillus</taxon>
    </lineage>
</organism>
<comment type="similarity">
    <text evidence="4">Belongs to the SIMIBI class G3E GTPase family. ZNG1 subfamily.</text>
</comment>
<dbReference type="Proteomes" id="UP001597451">
    <property type="component" value="Unassembled WGS sequence"/>
</dbReference>
<evidence type="ECO:0000256" key="2">
    <source>
        <dbReference type="ARBA" id="ARBA00022801"/>
    </source>
</evidence>
<proteinExistence type="inferred from homology"/>
<dbReference type="SUPFAM" id="SSF52540">
    <property type="entry name" value="P-loop containing nucleoside triphosphate hydrolases"/>
    <property type="match status" value="1"/>
</dbReference>
<evidence type="ECO:0000313" key="7">
    <source>
        <dbReference type="EMBL" id="MFD2627448.1"/>
    </source>
</evidence>
<dbReference type="InterPro" id="IPR051927">
    <property type="entry name" value="Zn_Chap_cDPG_Synth"/>
</dbReference>
<sequence length="391" mass="44318">MKKEIPVTVLSGYLGAGKTSVLNHLLHNKQGHKIAVVVNDMSEINIDSAMVKQGGLVRSDEKLVELQNGCICCTLREDLIVELEQLSQLDLDYVLIESTGISEPIPVAQTFTYEADELDIDLRKHYKLDTMVTVVNAEQFWSDYYSGENLLERKQEAVPDDEREVSDLLIDQIEFANVILVNKIDLIPNEDLEKLKAALATFNPSARIIPIEHGKVDPDDVLNTSLFDFEDVSSSAGWIKELNEEHVPETEEYGISSFVYRSSKPFHPERFFKWLEQWPEEVVRSKGFFWLASRNDTIGLLSQAGKSLNVQGAGNWISTFSEAEQEELLAEDLQAKESWHPEFGDRKTELVFIGIKLNPATLINTLDKCLLTDEEIKEDWTLIPDPFPSFV</sequence>
<keyword evidence="2" id="KW-0378">Hydrolase</keyword>
<dbReference type="PANTHER" id="PTHR43603:SF3">
    <property type="entry name" value="ZINC CHAPERONE YCIC"/>
    <property type="match status" value="1"/>
</dbReference>
<dbReference type="InterPro" id="IPR011629">
    <property type="entry name" value="CobW-like_C"/>
</dbReference>
<evidence type="ECO:0000256" key="4">
    <source>
        <dbReference type="ARBA" id="ARBA00034320"/>
    </source>
</evidence>
<keyword evidence="3" id="KW-0143">Chaperone</keyword>
<keyword evidence="1" id="KW-0547">Nucleotide-binding</keyword>
<reference evidence="8" key="1">
    <citation type="journal article" date="2019" name="Int. J. Syst. Evol. Microbiol.">
        <title>The Global Catalogue of Microorganisms (GCM) 10K type strain sequencing project: providing services to taxonomists for standard genome sequencing and annotation.</title>
        <authorList>
            <consortium name="The Broad Institute Genomics Platform"/>
            <consortium name="The Broad Institute Genome Sequencing Center for Infectious Disease"/>
            <person name="Wu L."/>
            <person name="Ma J."/>
        </authorList>
    </citation>
    <scope>NUCLEOTIDE SEQUENCE [LARGE SCALE GENOMIC DNA]</scope>
    <source>
        <strain evidence="8">TISTR 1858</strain>
    </source>
</reference>
<dbReference type="PANTHER" id="PTHR43603">
    <property type="entry name" value="COBW DOMAIN-CONTAINING PROTEIN DDB_G0274527"/>
    <property type="match status" value="1"/>
</dbReference>
<evidence type="ECO:0000259" key="6">
    <source>
        <dbReference type="SMART" id="SM00833"/>
    </source>
</evidence>
<dbReference type="SMART" id="SM00833">
    <property type="entry name" value="CobW_C"/>
    <property type="match status" value="1"/>
</dbReference>
<gene>
    <name evidence="7" type="ORF">ACFSUN_01425</name>
</gene>
<dbReference type="Pfam" id="PF07683">
    <property type="entry name" value="CobW_C"/>
    <property type="match status" value="1"/>
</dbReference>
<evidence type="ECO:0000256" key="3">
    <source>
        <dbReference type="ARBA" id="ARBA00023186"/>
    </source>
</evidence>
<name>A0ABW5PVR5_9BACI</name>
<accession>A0ABW5PVR5</accession>
<comment type="catalytic activity">
    <reaction evidence="5">
        <text>GTP + H2O = GDP + phosphate + H(+)</text>
        <dbReference type="Rhea" id="RHEA:19669"/>
        <dbReference type="ChEBI" id="CHEBI:15377"/>
        <dbReference type="ChEBI" id="CHEBI:15378"/>
        <dbReference type="ChEBI" id="CHEBI:37565"/>
        <dbReference type="ChEBI" id="CHEBI:43474"/>
        <dbReference type="ChEBI" id="CHEBI:58189"/>
    </reaction>
    <physiologicalReaction direction="left-to-right" evidence="5">
        <dbReference type="Rhea" id="RHEA:19670"/>
    </physiologicalReaction>
</comment>
<dbReference type="CDD" id="cd03112">
    <property type="entry name" value="CobW-like"/>
    <property type="match status" value="1"/>
</dbReference>
<feature type="domain" description="CobW C-terminal" evidence="6">
    <location>
        <begin position="255"/>
        <end position="370"/>
    </location>
</feature>
<dbReference type="InterPro" id="IPR003495">
    <property type="entry name" value="CobW/HypB/UreG_nucleotide-bd"/>
</dbReference>
<evidence type="ECO:0000256" key="1">
    <source>
        <dbReference type="ARBA" id="ARBA00022741"/>
    </source>
</evidence>
<dbReference type="Gene3D" id="3.40.50.300">
    <property type="entry name" value="P-loop containing nucleotide triphosphate hydrolases"/>
    <property type="match status" value="1"/>
</dbReference>
<dbReference type="InterPro" id="IPR027417">
    <property type="entry name" value="P-loop_NTPase"/>
</dbReference>
<dbReference type="RefSeq" id="WP_379560086.1">
    <property type="nucleotide sequence ID" value="NZ_JBHUMX010000003.1"/>
</dbReference>
<comment type="caution">
    <text evidence="7">The sequence shown here is derived from an EMBL/GenBank/DDBJ whole genome shotgun (WGS) entry which is preliminary data.</text>
</comment>
<protein>
    <submittedName>
        <fullName evidence="7">GTP-binding protein</fullName>
    </submittedName>
</protein>
<dbReference type="EMBL" id="JBHUMX010000003">
    <property type="protein sequence ID" value="MFD2627448.1"/>
    <property type="molecule type" value="Genomic_DNA"/>
</dbReference>
<keyword evidence="8" id="KW-1185">Reference proteome</keyword>
<dbReference type="Pfam" id="PF02492">
    <property type="entry name" value="cobW"/>
    <property type="match status" value="1"/>
</dbReference>
<evidence type="ECO:0000313" key="8">
    <source>
        <dbReference type="Proteomes" id="UP001597451"/>
    </source>
</evidence>
<evidence type="ECO:0000256" key="5">
    <source>
        <dbReference type="ARBA" id="ARBA00049117"/>
    </source>
</evidence>